<evidence type="ECO:0000256" key="1">
    <source>
        <dbReference type="SAM" id="MobiDB-lite"/>
    </source>
</evidence>
<feature type="region of interest" description="Disordered" evidence="1">
    <location>
        <begin position="255"/>
        <end position="275"/>
    </location>
</feature>
<dbReference type="Proteomes" id="UP001153069">
    <property type="component" value="Unassembled WGS sequence"/>
</dbReference>
<sequence length="275" mass="31268">MNNRGNIDVRRDSEDRPFVYLEDLEDLDVVAFLGEKLKQTQESHQTFEEFLSYAVCCIIEDDPAPDSFERAKKILTRFPEAVINSYDFDDCPLAFCLSFDGFDDVLLDFMIDLVKSLPGTIDQFQFRDQLEMRDFSEDMNLDSRPSMGDEVAMQAIGAIVTKARRFDDYWGHWTAEELAPFVALFFRQTSVVEGLTLDLDNFLDSPLPQIMTSINNEPDKASSCCIKDLTIFMKGCCFDLAPLVSRMDQLNKPDTVIGAKPKSRRGPVDLPDCAM</sequence>
<reference evidence="2" key="1">
    <citation type="submission" date="2020-06" db="EMBL/GenBank/DDBJ databases">
        <authorList>
            <consortium name="Plant Systems Biology data submission"/>
        </authorList>
    </citation>
    <scope>NUCLEOTIDE SEQUENCE</scope>
    <source>
        <strain evidence="2">D6</strain>
    </source>
</reference>
<evidence type="ECO:0000313" key="3">
    <source>
        <dbReference type="Proteomes" id="UP001153069"/>
    </source>
</evidence>
<gene>
    <name evidence="2" type="ORF">SEMRO_344_G122150.1</name>
</gene>
<name>A0A9N8DTF5_9STRA</name>
<proteinExistence type="predicted"/>
<dbReference type="EMBL" id="CAICTM010000343">
    <property type="protein sequence ID" value="CAB9508356.1"/>
    <property type="molecule type" value="Genomic_DNA"/>
</dbReference>
<dbReference type="AlphaFoldDB" id="A0A9N8DTF5"/>
<comment type="caution">
    <text evidence="2">The sequence shown here is derived from an EMBL/GenBank/DDBJ whole genome shotgun (WGS) entry which is preliminary data.</text>
</comment>
<accession>A0A9N8DTF5</accession>
<keyword evidence="3" id="KW-1185">Reference proteome</keyword>
<evidence type="ECO:0000313" key="2">
    <source>
        <dbReference type="EMBL" id="CAB9508356.1"/>
    </source>
</evidence>
<organism evidence="2 3">
    <name type="scientific">Seminavis robusta</name>
    <dbReference type="NCBI Taxonomy" id="568900"/>
    <lineage>
        <taxon>Eukaryota</taxon>
        <taxon>Sar</taxon>
        <taxon>Stramenopiles</taxon>
        <taxon>Ochrophyta</taxon>
        <taxon>Bacillariophyta</taxon>
        <taxon>Bacillariophyceae</taxon>
        <taxon>Bacillariophycidae</taxon>
        <taxon>Naviculales</taxon>
        <taxon>Naviculaceae</taxon>
        <taxon>Seminavis</taxon>
    </lineage>
</organism>
<protein>
    <submittedName>
        <fullName evidence="2">Uncharacterized protein</fullName>
    </submittedName>
</protein>